<keyword evidence="2" id="KW-1133">Transmembrane helix</keyword>
<evidence type="ECO:0000256" key="1">
    <source>
        <dbReference type="SAM" id="MobiDB-lite"/>
    </source>
</evidence>
<reference evidence="4" key="1">
    <citation type="journal article" date="2021" name="PeerJ">
        <title>Extensive microbial diversity within the chicken gut microbiome revealed by metagenomics and culture.</title>
        <authorList>
            <person name="Gilroy R."/>
            <person name="Ravi A."/>
            <person name="Getino M."/>
            <person name="Pursley I."/>
            <person name="Horton D.L."/>
            <person name="Alikhan N.F."/>
            <person name="Baker D."/>
            <person name="Gharbi K."/>
            <person name="Hall N."/>
            <person name="Watson M."/>
            <person name="Adriaenssens E.M."/>
            <person name="Foster-Nyarko E."/>
            <person name="Jarju S."/>
            <person name="Secka A."/>
            <person name="Antonio M."/>
            <person name="Oren A."/>
            <person name="Chaudhuri R.R."/>
            <person name="La Ragione R."/>
            <person name="Hildebrand F."/>
            <person name="Pallen M.J."/>
        </authorList>
    </citation>
    <scope>NUCLEOTIDE SEQUENCE</scope>
    <source>
        <strain evidence="4">CHK173-259</strain>
    </source>
</reference>
<protein>
    <submittedName>
        <fullName evidence="4">Zinc-ribbon domain-containing protein</fullName>
    </submittedName>
</protein>
<keyword evidence="2" id="KW-0812">Transmembrane</keyword>
<accession>A0A9D1U502</accession>
<keyword evidence="2" id="KW-0472">Membrane</keyword>
<name>A0A9D1U502_9LACO</name>
<feature type="compositionally biased region" description="Low complexity" evidence="1">
    <location>
        <begin position="32"/>
        <end position="51"/>
    </location>
</feature>
<evidence type="ECO:0000259" key="3">
    <source>
        <dbReference type="Pfam" id="PF13240"/>
    </source>
</evidence>
<feature type="transmembrane region" description="Helical" evidence="2">
    <location>
        <begin position="101"/>
        <end position="131"/>
    </location>
</feature>
<organism evidence="4 5">
    <name type="scientific">Candidatus Levilactobacillus faecigallinarum</name>
    <dbReference type="NCBI Taxonomy" id="2838638"/>
    <lineage>
        <taxon>Bacteria</taxon>
        <taxon>Bacillati</taxon>
        <taxon>Bacillota</taxon>
        <taxon>Bacilli</taxon>
        <taxon>Lactobacillales</taxon>
        <taxon>Lactobacillaceae</taxon>
        <taxon>Levilactobacillus</taxon>
    </lineage>
</organism>
<reference evidence="4" key="2">
    <citation type="submission" date="2021-04" db="EMBL/GenBank/DDBJ databases">
        <authorList>
            <person name="Gilroy R."/>
        </authorList>
    </citation>
    <scope>NUCLEOTIDE SEQUENCE</scope>
    <source>
        <strain evidence="4">CHK173-259</strain>
    </source>
</reference>
<dbReference type="Pfam" id="PF13240">
    <property type="entry name" value="Zn_Ribbon_1"/>
    <property type="match status" value="1"/>
</dbReference>
<evidence type="ECO:0000313" key="5">
    <source>
        <dbReference type="Proteomes" id="UP000886822"/>
    </source>
</evidence>
<dbReference type="Proteomes" id="UP000886822">
    <property type="component" value="Unassembled WGS sequence"/>
</dbReference>
<dbReference type="InterPro" id="IPR026870">
    <property type="entry name" value="Zinc_ribbon_dom"/>
</dbReference>
<dbReference type="AlphaFoldDB" id="A0A9D1U502"/>
<feature type="domain" description="Zinc-ribbon" evidence="3">
    <location>
        <begin position="3"/>
        <end position="25"/>
    </location>
</feature>
<gene>
    <name evidence="4" type="ORF">H9875_07480</name>
</gene>
<feature type="transmembrane region" description="Helical" evidence="2">
    <location>
        <begin position="151"/>
        <end position="169"/>
    </location>
</feature>
<feature type="compositionally biased region" description="Basic and acidic residues" evidence="1">
    <location>
        <begin position="52"/>
        <end position="64"/>
    </location>
</feature>
<evidence type="ECO:0000256" key="2">
    <source>
        <dbReference type="SAM" id="Phobius"/>
    </source>
</evidence>
<evidence type="ECO:0000313" key="4">
    <source>
        <dbReference type="EMBL" id="HIW72448.1"/>
    </source>
</evidence>
<comment type="caution">
    <text evidence="4">The sequence shown here is derived from an EMBL/GenBank/DDBJ whole genome shotgun (WGS) entry which is preliminary data.</text>
</comment>
<sequence length="175" mass="19611">MKFCPNCGHQLEANVKFCPACGAQLTTDKQSVEASAAQAEETSETTANTDSRQQEDHFKAHQNDQENQETQPQLGFVSSIQYIMQHCFEFNGDIPESRKSVFWWGFLGVALLNLVFVAIPYLGTILCWATGLLLVAATMRRLAYLKQNVGLGWLMMVPVAGLYPLFLMLTDRKDD</sequence>
<proteinExistence type="predicted"/>
<feature type="region of interest" description="Disordered" evidence="1">
    <location>
        <begin position="32"/>
        <end position="69"/>
    </location>
</feature>
<dbReference type="EMBL" id="DXGJ01000060">
    <property type="protein sequence ID" value="HIW72448.1"/>
    <property type="molecule type" value="Genomic_DNA"/>
</dbReference>